<protein>
    <submittedName>
        <fullName evidence="1">Uncharacterized protein</fullName>
    </submittedName>
</protein>
<dbReference type="OrthoDB" id="2669721at2759"/>
<dbReference type="HOGENOM" id="CLU_047287_0_0_1"/>
<dbReference type="InParanoid" id="A0A0C2YVV4"/>
<dbReference type="EMBL" id="KN822171">
    <property type="protein sequence ID" value="KIM53768.1"/>
    <property type="molecule type" value="Genomic_DNA"/>
</dbReference>
<dbReference type="AlphaFoldDB" id="A0A0C2YVV4"/>
<evidence type="ECO:0000313" key="2">
    <source>
        <dbReference type="Proteomes" id="UP000053989"/>
    </source>
</evidence>
<accession>A0A0C2YVV4</accession>
<dbReference type="STRING" id="1036808.A0A0C2YVV4"/>
<organism evidence="1 2">
    <name type="scientific">Scleroderma citrinum Foug A</name>
    <dbReference type="NCBI Taxonomy" id="1036808"/>
    <lineage>
        <taxon>Eukaryota</taxon>
        <taxon>Fungi</taxon>
        <taxon>Dikarya</taxon>
        <taxon>Basidiomycota</taxon>
        <taxon>Agaricomycotina</taxon>
        <taxon>Agaricomycetes</taxon>
        <taxon>Agaricomycetidae</taxon>
        <taxon>Boletales</taxon>
        <taxon>Sclerodermatineae</taxon>
        <taxon>Sclerodermataceae</taxon>
        <taxon>Scleroderma</taxon>
    </lineage>
</organism>
<sequence length="294" mass="33477">MSQHAINKQDLKHAYILLCSWGCKFELIYYQLRQDRLHFIHPCIHQVLHLVTETMHKGPPICYAQWTMEHTIGNLRQEIQQASKLYENLAEEGVWRSRVNALLIIMPKLNDGIKGSPTGSIDLGEGYARDSPSPLQMMGASSSSKRAGCPISVARKPQITLSATHIKKREVYLWWTGTIWRSSILRKARYDRDADEAWKFEDVALICLYSLPDESLLKMSSHTLVSSSFSGEFVVIHIKSIRSVVGMISHHLKCPSGITEDCFFLMEKLGLDISQLGIPYSVYQEEEDHDAEVE</sequence>
<reference evidence="2" key="2">
    <citation type="submission" date="2015-01" db="EMBL/GenBank/DDBJ databases">
        <title>Evolutionary Origins and Diversification of the Mycorrhizal Mutualists.</title>
        <authorList>
            <consortium name="DOE Joint Genome Institute"/>
            <consortium name="Mycorrhizal Genomics Consortium"/>
            <person name="Kohler A."/>
            <person name="Kuo A."/>
            <person name="Nagy L.G."/>
            <person name="Floudas D."/>
            <person name="Copeland A."/>
            <person name="Barry K.W."/>
            <person name="Cichocki N."/>
            <person name="Veneault-Fourrey C."/>
            <person name="LaButti K."/>
            <person name="Lindquist E.A."/>
            <person name="Lipzen A."/>
            <person name="Lundell T."/>
            <person name="Morin E."/>
            <person name="Murat C."/>
            <person name="Riley R."/>
            <person name="Ohm R."/>
            <person name="Sun H."/>
            <person name="Tunlid A."/>
            <person name="Henrissat B."/>
            <person name="Grigoriev I.V."/>
            <person name="Hibbett D.S."/>
            <person name="Martin F."/>
        </authorList>
    </citation>
    <scope>NUCLEOTIDE SEQUENCE [LARGE SCALE GENOMIC DNA]</scope>
    <source>
        <strain evidence="2">Foug A</strain>
    </source>
</reference>
<keyword evidence="2" id="KW-1185">Reference proteome</keyword>
<proteinExistence type="predicted"/>
<reference evidence="1 2" key="1">
    <citation type="submission" date="2014-04" db="EMBL/GenBank/DDBJ databases">
        <authorList>
            <consortium name="DOE Joint Genome Institute"/>
            <person name="Kuo A."/>
            <person name="Kohler A."/>
            <person name="Nagy L.G."/>
            <person name="Floudas D."/>
            <person name="Copeland A."/>
            <person name="Barry K.W."/>
            <person name="Cichocki N."/>
            <person name="Veneault-Fourrey C."/>
            <person name="LaButti K."/>
            <person name="Lindquist E.A."/>
            <person name="Lipzen A."/>
            <person name="Lundell T."/>
            <person name="Morin E."/>
            <person name="Murat C."/>
            <person name="Sun H."/>
            <person name="Tunlid A."/>
            <person name="Henrissat B."/>
            <person name="Grigoriev I.V."/>
            <person name="Hibbett D.S."/>
            <person name="Martin F."/>
            <person name="Nordberg H.P."/>
            <person name="Cantor M.N."/>
            <person name="Hua S.X."/>
        </authorList>
    </citation>
    <scope>NUCLEOTIDE SEQUENCE [LARGE SCALE GENOMIC DNA]</scope>
    <source>
        <strain evidence="1 2">Foug A</strain>
    </source>
</reference>
<evidence type="ECO:0000313" key="1">
    <source>
        <dbReference type="EMBL" id="KIM53768.1"/>
    </source>
</evidence>
<name>A0A0C2YVV4_9AGAM</name>
<gene>
    <name evidence="1" type="ORF">SCLCIDRAFT_31639</name>
</gene>
<dbReference type="Proteomes" id="UP000053989">
    <property type="component" value="Unassembled WGS sequence"/>
</dbReference>